<accession>A0AAU8IJQ7</accession>
<evidence type="ECO:0000313" key="1">
    <source>
        <dbReference type="EMBL" id="XCJ68560.1"/>
    </source>
</evidence>
<organism evidence="1">
    <name type="scientific">Streptomyces tabacisoli</name>
    <dbReference type="NCBI Taxonomy" id="3156398"/>
    <lineage>
        <taxon>Bacteria</taxon>
        <taxon>Bacillati</taxon>
        <taxon>Actinomycetota</taxon>
        <taxon>Actinomycetes</taxon>
        <taxon>Kitasatosporales</taxon>
        <taxon>Streptomycetaceae</taxon>
        <taxon>Streptomyces</taxon>
    </lineage>
</organism>
<dbReference type="EMBL" id="CP159534">
    <property type="protein sequence ID" value="XCJ68560.1"/>
    <property type="molecule type" value="Genomic_DNA"/>
</dbReference>
<gene>
    <name evidence="1" type="ORF">ABII15_00700</name>
</gene>
<name>A0AAU8IJQ7_9ACTN</name>
<dbReference type="InterPro" id="IPR045423">
    <property type="entry name" value="DUF6510"/>
</dbReference>
<dbReference type="Pfam" id="PF20120">
    <property type="entry name" value="DUF6510"/>
    <property type="match status" value="1"/>
</dbReference>
<dbReference type="AlphaFoldDB" id="A0AAU8IJQ7"/>
<dbReference type="KEGG" id="stac:ABII15_00700"/>
<dbReference type="RefSeq" id="WP_353940246.1">
    <property type="nucleotide sequence ID" value="NZ_CP159534.1"/>
</dbReference>
<sequence length="96" mass="9946">MPHDPAAFRLDGNALAGPLAPVFALDPTTALRVCPACRMQATVGELHVYGPEPGLTARCPGCSQLALRAVQQPGHLWLQLGTGQGAFRFTLPAAGG</sequence>
<protein>
    <submittedName>
        <fullName evidence="1">DUF6510 family protein</fullName>
    </submittedName>
</protein>
<reference evidence="1" key="1">
    <citation type="submission" date="2024-06" db="EMBL/GenBank/DDBJ databases">
        <title>Streptomyces sp. strain HUAS MG91 genome sequences.</title>
        <authorList>
            <person name="Mo P."/>
        </authorList>
    </citation>
    <scope>NUCLEOTIDE SEQUENCE</scope>
    <source>
        <strain evidence="1">HUAS MG91</strain>
    </source>
</reference>
<proteinExistence type="predicted"/>